<dbReference type="Proteomes" id="UP000198280">
    <property type="component" value="Unassembled WGS sequence"/>
</dbReference>
<evidence type="ECO:0000313" key="5">
    <source>
        <dbReference type="Proteomes" id="UP000198280"/>
    </source>
</evidence>
<dbReference type="InterPro" id="IPR025326">
    <property type="entry name" value="DUF4232"/>
</dbReference>
<protein>
    <recommendedName>
        <fullName evidence="3">DUF4232 domain-containing protein</fullName>
    </recommendedName>
</protein>
<accession>A0A239HJC2</accession>
<dbReference type="Pfam" id="PF14016">
    <property type="entry name" value="DUF4232"/>
    <property type="match status" value="1"/>
</dbReference>
<feature type="chain" id="PRO_5013009156" description="DUF4232 domain-containing protein" evidence="2">
    <location>
        <begin position="38"/>
        <end position="208"/>
    </location>
</feature>
<feature type="signal peptide" evidence="2">
    <location>
        <begin position="1"/>
        <end position="37"/>
    </location>
</feature>
<name>A0A239HJC2_9ACTN</name>
<proteinExistence type="predicted"/>
<organism evidence="4 5">
    <name type="scientific">Actinacidiphila glaucinigra</name>
    <dbReference type="NCBI Taxonomy" id="235986"/>
    <lineage>
        <taxon>Bacteria</taxon>
        <taxon>Bacillati</taxon>
        <taxon>Actinomycetota</taxon>
        <taxon>Actinomycetes</taxon>
        <taxon>Kitasatosporales</taxon>
        <taxon>Streptomycetaceae</taxon>
        <taxon>Actinacidiphila</taxon>
    </lineage>
</organism>
<evidence type="ECO:0000256" key="2">
    <source>
        <dbReference type="SAM" id="SignalP"/>
    </source>
</evidence>
<evidence type="ECO:0000259" key="3">
    <source>
        <dbReference type="Pfam" id="PF14016"/>
    </source>
</evidence>
<feature type="region of interest" description="Disordered" evidence="1">
    <location>
        <begin position="1"/>
        <end position="20"/>
    </location>
</feature>
<dbReference type="OrthoDB" id="4243028at2"/>
<sequence>MRAVTGRTGPRMMCSTPMRPRTAPPAAVLLLTGLALAACGTRADAGAPAAEVSPAPARVGACTAGTTAVRFVAAAVHATARRPAVARVEVTNTSGAPCTLAGATRLTARDDQGKAAPVETDNSAAAGTRAVDLRPRATAVADVGYTDLNFEGTASAREVCPVQASRVEITLPGDVARTVEVTGADGAPAVFSVCGGRVSFGAFGASRA</sequence>
<evidence type="ECO:0000313" key="4">
    <source>
        <dbReference type="EMBL" id="SNS80933.1"/>
    </source>
</evidence>
<keyword evidence="2" id="KW-0732">Signal</keyword>
<feature type="domain" description="DUF4232" evidence="3">
    <location>
        <begin position="62"/>
        <end position="203"/>
    </location>
</feature>
<gene>
    <name evidence="4" type="ORF">SAMN05216252_108383</name>
</gene>
<keyword evidence="5" id="KW-1185">Reference proteome</keyword>
<dbReference type="EMBL" id="FZOF01000008">
    <property type="protein sequence ID" value="SNS80933.1"/>
    <property type="molecule type" value="Genomic_DNA"/>
</dbReference>
<dbReference type="AlphaFoldDB" id="A0A239HJC2"/>
<reference evidence="4 5" key="1">
    <citation type="submission" date="2017-06" db="EMBL/GenBank/DDBJ databases">
        <authorList>
            <person name="Kim H.J."/>
            <person name="Triplett B.A."/>
        </authorList>
    </citation>
    <scope>NUCLEOTIDE SEQUENCE [LARGE SCALE GENOMIC DNA]</scope>
    <source>
        <strain evidence="4 5">CGMCC 4.1858</strain>
    </source>
</reference>
<evidence type="ECO:0000256" key="1">
    <source>
        <dbReference type="SAM" id="MobiDB-lite"/>
    </source>
</evidence>